<dbReference type="InterPro" id="IPR022776">
    <property type="entry name" value="TRM13/UPF0224_CHHC_Znf_dom"/>
</dbReference>
<keyword evidence="2" id="KW-0863">Zinc-finger</keyword>
<reference evidence="5" key="2">
    <citation type="submission" date="2020-05" db="UniProtKB">
        <authorList>
            <consortium name="EnsemblMetazoa"/>
        </authorList>
    </citation>
    <scope>IDENTIFICATION</scope>
    <source>
        <strain evidence="5">Epiroticus2</strain>
    </source>
</reference>
<protein>
    <recommendedName>
        <fullName evidence="4">CHHC U11-48K-type domain-containing protein</fullName>
    </recommendedName>
</protein>
<dbReference type="EnsemblMetazoa" id="AEPI001737-RA">
    <property type="protein sequence ID" value="AEPI001737-PA"/>
    <property type="gene ID" value="AEPI001737"/>
</dbReference>
<dbReference type="Proteomes" id="UP000075885">
    <property type="component" value="Unassembled WGS sequence"/>
</dbReference>
<evidence type="ECO:0000256" key="3">
    <source>
        <dbReference type="ARBA" id="ARBA00022833"/>
    </source>
</evidence>
<evidence type="ECO:0000313" key="5">
    <source>
        <dbReference type="EnsemblMetazoa" id="AEPI001737-PA"/>
    </source>
</evidence>
<dbReference type="PROSITE" id="PS51800">
    <property type="entry name" value="ZF_CHHC_U11_48K"/>
    <property type="match status" value="2"/>
</dbReference>
<keyword evidence="6" id="KW-1185">Reference proteome</keyword>
<evidence type="ECO:0000313" key="6">
    <source>
        <dbReference type="Proteomes" id="UP000075885"/>
    </source>
</evidence>
<keyword evidence="3" id="KW-0862">Zinc</keyword>
<dbReference type="VEuPathDB" id="VectorBase:AEPI001737"/>
<name>A0A182P4A1_9DIPT</name>
<feature type="domain" description="CHHC U11-48K-type" evidence="4">
    <location>
        <begin position="38"/>
        <end position="65"/>
    </location>
</feature>
<dbReference type="InterPro" id="IPR051591">
    <property type="entry name" value="UPF0224_FAM112_RNA_Proc"/>
</dbReference>
<sequence length="69" mass="8295">MLDEMLVCPYNESHVIVRHRMPYHLVKCKKNHQENGTLQACPFNAMHVVRKVDIRQHIESCPDYRRQHL</sequence>
<dbReference type="GO" id="GO:0008270">
    <property type="term" value="F:zinc ion binding"/>
    <property type="evidence" value="ECO:0007669"/>
    <property type="project" value="UniProtKB-KW"/>
</dbReference>
<organism evidence="5 6">
    <name type="scientific">Anopheles epiroticus</name>
    <dbReference type="NCBI Taxonomy" id="199890"/>
    <lineage>
        <taxon>Eukaryota</taxon>
        <taxon>Metazoa</taxon>
        <taxon>Ecdysozoa</taxon>
        <taxon>Arthropoda</taxon>
        <taxon>Hexapoda</taxon>
        <taxon>Insecta</taxon>
        <taxon>Pterygota</taxon>
        <taxon>Neoptera</taxon>
        <taxon>Endopterygota</taxon>
        <taxon>Diptera</taxon>
        <taxon>Nematocera</taxon>
        <taxon>Culicoidea</taxon>
        <taxon>Culicidae</taxon>
        <taxon>Anophelinae</taxon>
        <taxon>Anopheles</taxon>
    </lineage>
</organism>
<dbReference type="InterPro" id="IPR036236">
    <property type="entry name" value="Znf_C2H2_sf"/>
</dbReference>
<dbReference type="PANTHER" id="PTHR21402">
    <property type="entry name" value="GAMETOCYTE SPECIFIC FACTOR 1-RELATED"/>
    <property type="match status" value="1"/>
</dbReference>
<evidence type="ECO:0000259" key="4">
    <source>
        <dbReference type="PROSITE" id="PS51800"/>
    </source>
</evidence>
<proteinExistence type="predicted"/>
<dbReference type="AlphaFoldDB" id="A0A182P4A1"/>
<accession>A0A182P4A1</accession>
<evidence type="ECO:0000256" key="2">
    <source>
        <dbReference type="ARBA" id="ARBA00022771"/>
    </source>
</evidence>
<keyword evidence="1" id="KW-0479">Metal-binding</keyword>
<dbReference type="SUPFAM" id="SSF57667">
    <property type="entry name" value="beta-beta-alpha zinc fingers"/>
    <property type="match status" value="1"/>
</dbReference>
<evidence type="ECO:0000256" key="1">
    <source>
        <dbReference type="ARBA" id="ARBA00022723"/>
    </source>
</evidence>
<dbReference type="PANTHER" id="PTHR21402:SF5">
    <property type="entry name" value="GAMETOCYTE SPECIFIC FACTOR 1"/>
    <property type="match status" value="1"/>
</dbReference>
<feature type="domain" description="CHHC U11-48K-type" evidence="4">
    <location>
        <begin position="5"/>
        <end position="32"/>
    </location>
</feature>
<dbReference type="Pfam" id="PF05253">
    <property type="entry name" value="zf-U11-48K"/>
    <property type="match status" value="2"/>
</dbReference>
<dbReference type="STRING" id="199890.A0A182P4A1"/>
<reference evidence="6" key="1">
    <citation type="submission" date="2013-03" db="EMBL/GenBank/DDBJ databases">
        <title>The Genome Sequence of Anopheles epiroticus epiroticus2.</title>
        <authorList>
            <consortium name="The Broad Institute Genomics Platform"/>
            <person name="Neafsey D.E."/>
            <person name="Howell P."/>
            <person name="Walker B."/>
            <person name="Young S.K."/>
            <person name="Zeng Q."/>
            <person name="Gargeya S."/>
            <person name="Fitzgerald M."/>
            <person name="Haas B."/>
            <person name="Abouelleil A."/>
            <person name="Allen A.W."/>
            <person name="Alvarado L."/>
            <person name="Arachchi H.M."/>
            <person name="Berlin A.M."/>
            <person name="Chapman S.B."/>
            <person name="Gainer-Dewar J."/>
            <person name="Goldberg J."/>
            <person name="Griggs A."/>
            <person name="Gujja S."/>
            <person name="Hansen M."/>
            <person name="Howarth C."/>
            <person name="Imamovic A."/>
            <person name="Ireland A."/>
            <person name="Larimer J."/>
            <person name="McCowan C."/>
            <person name="Murphy C."/>
            <person name="Pearson M."/>
            <person name="Poon T.W."/>
            <person name="Priest M."/>
            <person name="Roberts A."/>
            <person name="Saif S."/>
            <person name="Shea T."/>
            <person name="Sisk P."/>
            <person name="Sykes S."/>
            <person name="Wortman J."/>
            <person name="Nusbaum C."/>
            <person name="Birren B."/>
        </authorList>
    </citation>
    <scope>NUCLEOTIDE SEQUENCE [LARGE SCALE GENOMIC DNA]</scope>
    <source>
        <strain evidence="6">Epiroticus2</strain>
    </source>
</reference>